<comment type="cofactor">
    <cofactor evidence="8">
        <name>FMN</name>
        <dbReference type="ChEBI" id="CHEBI:58210"/>
    </cofactor>
    <text evidence="8">Binds 1 FMN per subunit.</text>
</comment>
<dbReference type="Pfam" id="PF00881">
    <property type="entry name" value="Nitroreductase"/>
    <property type="match status" value="1"/>
</dbReference>
<keyword evidence="3 7" id="KW-0288">FMN</keyword>
<dbReference type="SUPFAM" id="SSF55469">
    <property type="entry name" value="FMN-dependent nitroreductase-like"/>
    <property type="match status" value="1"/>
</dbReference>
<feature type="domain" description="Nitroreductase" evidence="9">
    <location>
        <begin position="9"/>
        <end position="169"/>
    </location>
</feature>
<dbReference type="InterPro" id="IPR052530">
    <property type="entry name" value="NAD(P)H_nitroreductase"/>
</dbReference>
<organism evidence="10 11">
    <name type="scientific">Bacillus thermozeamaize</name>
    <dbReference type="NCBI Taxonomy" id="230954"/>
    <lineage>
        <taxon>Bacteria</taxon>
        <taxon>Bacillati</taxon>
        <taxon>Bacillota</taxon>
        <taxon>Bacilli</taxon>
        <taxon>Bacillales</taxon>
        <taxon>Bacillaceae</taxon>
        <taxon>Bacillus</taxon>
    </lineage>
</organism>
<keyword evidence="4 7" id="KW-0521">NADP</keyword>
<dbReference type="Gene3D" id="3.40.109.10">
    <property type="entry name" value="NADH Oxidase"/>
    <property type="match status" value="1"/>
</dbReference>
<dbReference type="GO" id="GO:0016491">
    <property type="term" value="F:oxidoreductase activity"/>
    <property type="evidence" value="ECO:0007669"/>
    <property type="project" value="UniProtKB-UniRule"/>
</dbReference>
<evidence type="ECO:0000259" key="9">
    <source>
        <dbReference type="Pfam" id="PF00881"/>
    </source>
</evidence>
<evidence type="ECO:0000256" key="7">
    <source>
        <dbReference type="PIRNR" id="PIRNR000232"/>
    </source>
</evidence>
<keyword evidence="6 7" id="KW-0520">NAD</keyword>
<comment type="similarity">
    <text evidence="1 7">Belongs to the nitroreductase family.</text>
</comment>
<evidence type="ECO:0000256" key="6">
    <source>
        <dbReference type="ARBA" id="ARBA00023027"/>
    </source>
</evidence>
<proteinExistence type="inferred from homology"/>
<dbReference type="PIRSF" id="PIRSF000232">
    <property type="entry name" value="YdjA"/>
    <property type="match status" value="1"/>
</dbReference>
<feature type="binding site" description="in other chain" evidence="8">
    <location>
        <begin position="10"/>
        <end position="12"/>
    </location>
    <ligand>
        <name>FMN</name>
        <dbReference type="ChEBI" id="CHEBI:58210"/>
        <note>ligand shared between dimeric partners</note>
    </ligand>
</feature>
<evidence type="ECO:0000256" key="2">
    <source>
        <dbReference type="ARBA" id="ARBA00022630"/>
    </source>
</evidence>
<dbReference type="InterPro" id="IPR000415">
    <property type="entry name" value="Nitroreductase-like"/>
</dbReference>
<evidence type="ECO:0000313" key="10">
    <source>
        <dbReference type="EMBL" id="OUM90779.1"/>
    </source>
</evidence>
<keyword evidence="2 7" id="KW-0285">Flavoprotein</keyword>
<feature type="binding site" evidence="8">
    <location>
        <position position="39"/>
    </location>
    <ligand>
        <name>FMN</name>
        <dbReference type="ChEBI" id="CHEBI:58210"/>
        <note>ligand shared between dimeric partners</note>
    </ligand>
</feature>
<feature type="binding site" description="in other chain" evidence="8">
    <location>
        <begin position="138"/>
        <end position="140"/>
    </location>
    <ligand>
        <name>FMN</name>
        <dbReference type="ChEBI" id="CHEBI:58210"/>
        <note>ligand shared between dimeric partners</note>
    </ligand>
</feature>
<reference evidence="11" key="1">
    <citation type="submission" date="2016-06" db="EMBL/GenBank/DDBJ databases">
        <authorList>
            <person name="Nascimento L."/>
            <person name="Pereira R.V."/>
            <person name="Martins L.F."/>
            <person name="Quaggio R.B."/>
            <person name="Silva A.M."/>
            <person name="Setubal J.C."/>
        </authorList>
    </citation>
    <scope>NUCLEOTIDE SEQUENCE [LARGE SCALE GENOMIC DNA]</scope>
</reference>
<dbReference type="InterPro" id="IPR029479">
    <property type="entry name" value="Nitroreductase"/>
</dbReference>
<dbReference type="InterPro" id="IPR026021">
    <property type="entry name" value="YdjA-like"/>
</dbReference>
<dbReference type="PANTHER" id="PTHR43821:SF1">
    <property type="entry name" value="NAD(P)H NITROREDUCTASE YDJA-RELATED"/>
    <property type="match status" value="1"/>
</dbReference>
<evidence type="ECO:0000256" key="8">
    <source>
        <dbReference type="PIRSR" id="PIRSR000232-1"/>
    </source>
</evidence>
<dbReference type="PANTHER" id="PTHR43821">
    <property type="entry name" value="NAD(P)H NITROREDUCTASE YDJA-RELATED"/>
    <property type="match status" value="1"/>
</dbReference>
<keyword evidence="5 7" id="KW-0560">Oxidoreductase</keyword>
<evidence type="ECO:0000256" key="3">
    <source>
        <dbReference type="ARBA" id="ARBA00022643"/>
    </source>
</evidence>
<protein>
    <recommendedName>
        <fullName evidence="7">Putative NAD(P)H nitroreductase</fullName>
        <ecNumber evidence="7">1.-.-.-</ecNumber>
    </recommendedName>
</protein>
<dbReference type="CDD" id="cd02135">
    <property type="entry name" value="YdjA-like"/>
    <property type="match status" value="1"/>
</dbReference>
<evidence type="ECO:0000313" key="11">
    <source>
        <dbReference type="Proteomes" id="UP000196475"/>
    </source>
</evidence>
<name>A0A1Y3Q2K5_9BACI</name>
<comment type="caution">
    <text evidence="10">The sequence shown here is derived from an EMBL/GenBank/DDBJ whole genome shotgun (WGS) entry which is preliminary data.</text>
</comment>
<gene>
    <name evidence="10" type="ORF">BAA01_07320</name>
</gene>
<evidence type="ECO:0000256" key="1">
    <source>
        <dbReference type="ARBA" id="ARBA00007118"/>
    </source>
</evidence>
<dbReference type="EC" id="1.-.-.-" evidence="7"/>
<evidence type="ECO:0000256" key="4">
    <source>
        <dbReference type="ARBA" id="ARBA00022857"/>
    </source>
</evidence>
<accession>A0A1Y3Q2K5</accession>
<dbReference type="AlphaFoldDB" id="A0A1Y3Q2K5"/>
<sequence>MDVMTALFTRRSIGVVKPMEPPKEVIMKCLEAAVHAPNHFRTEPWRFFVLTGQARERYGDVLAAIRKEELEAKGEAVDEEKLAKEKAKAFRAPVLITVAVVPDTSNPRVVELEEIMAGAAAVQNLLLAVHAHGLAAIWRTGEVHYHPKLKAFFNLPEEAHLIGTVYIGYPDITPPAAKRTPATDKTTWLTE</sequence>
<dbReference type="Proteomes" id="UP000196475">
    <property type="component" value="Unassembled WGS sequence"/>
</dbReference>
<evidence type="ECO:0000256" key="5">
    <source>
        <dbReference type="ARBA" id="ARBA00023002"/>
    </source>
</evidence>
<dbReference type="EMBL" id="LZRT01000010">
    <property type="protein sequence ID" value="OUM90779.1"/>
    <property type="molecule type" value="Genomic_DNA"/>
</dbReference>